<keyword evidence="9" id="KW-1185">Reference proteome</keyword>
<dbReference type="PROSITE" id="PS00630">
    <property type="entry name" value="IMP_2"/>
    <property type="match status" value="1"/>
</dbReference>
<dbReference type="GO" id="GO:0046854">
    <property type="term" value="P:phosphatidylinositol phosphate biosynthetic process"/>
    <property type="evidence" value="ECO:0007669"/>
    <property type="project" value="InterPro"/>
</dbReference>
<gene>
    <name evidence="6" type="primary">cysQ</name>
    <name evidence="8" type="ORF">AL01_04890</name>
</gene>
<dbReference type="EC" id="3.1.3.7" evidence="6"/>
<dbReference type="InterPro" id="IPR020550">
    <property type="entry name" value="Inositol_monophosphatase_CS"/>
</dbReference>
<dbReference type="InterPro" id="IPR050725">
    <property type="entry name" value="CysQ/Inositol_MonoPase"/>
</dbReference>
<evidence type="ECO:0000256" key="2">
    <source>
        <dbReference type="ARBA" id="ARBA00022475"/>
    </source>
</evidence>
<accession>A0A1S8GQR1</accession>
<feature type="binding site" evidence="6">
    <location>
        <position position="220"/>
    </location>
    <ligand>
        <name>substrate</name>
    </ligand>
</feature>
<dbReference type="Gene3D" id="3.40.190.80">
    <property type="match status" value="1"/>
</dbReference>
<dbReference type="Gene3D" id="3.30.540.10">
    <property type="entry name" value="Fructose-1,6-Bisphosphatase, subunit A, domain 1"/>
    <property type="match status" value="1"/>
</dbReference>
<dbReference type="PANTHER" id="PTHR43028:SF5">
    <property type="entry name" value="3'(2'),5'-BISPHOSPHATE NUCLEOTIDASE 1"/>
    <property type="match status" value="1"/>
</dbReference>
<keyword evidence="6 7" id="KW-0460">Magnesium</keyword>
<feature type="binding site" evidence="6">
    <location>
        <begin position="96"/>
        <end position="99"/>
    </location>
    <ligand>
        <name>substrate</name>
    </ligand>
</feature>
<dbReference type="AlphaFoldDB" id="A0A1S8GQR1"/>
<dbReference type="InterPro" id="IPR006240">
    <property type="entry name" value="CysQ"/>
</dbReference>
<dbReference type="GO" id="GO:0050427">
    <property type="term" value="P:3'-phosphoadenosine 5'-phosphosulfate metabolic process"/>
    <property type="evidence" value="ECO:0007669"/>
    <property type="project" value="TreeGrafter"/>
</dbReference>
<feature type="binding site" evidence="6">
    <location>
        <position position="94"/>
    </location>
    <ligand>
        <name>Mg(2+)</name>
        <dbReference type="ChEBI" id="CHEBI:18420"/>
        <label>2</label>
    </ligand>
</feature>
<dbReference type="PRINTS" id="PR00377">
    <property type="entry name" value="IMPHPHTASES"/>
</dbReference>
<dbReference type="GO" id="GO:0000103">
    <property type="term" value="P:sulfate assimilation"/>
    <property type="evidence" value="ECO:0007669"/>
    <property type="project" value="TreeGrafter"/>
</dbReference>
<evidence type="ECO:0000313" key="9">
    <source>
        <dbReference type="Proteomes" id="UP000200980"/>
    </source>
</evidence>
<evidence type="ECO:0000256" key="5">
    <source>
        <dbReference type="ARBA" id="ARBA00023136"/>
    </source>
</evidence>
<protein>
    <recommendedName>
        <fullName evidence="6">3'(2'),5'-bisphosphate nucleotidase CysQ</fullName>
        <ecNumber evidence="6">3.1.3.7</ecNumber>
    </recommendedName>
    <alternativeName>
        <fullName evidence="6">3'(2'),5-bisphosphonucleoside 3'(2')-phosphohydrolase</fullName>
    </alternativeName>
    <alternativeName>
        <fullName evidence="6">3'-phosphoadenosine 5'-phosphate phosphatase</fullName>
        <shortName evidence="6">PAP phosphatase</shortName>
    </alternativeName>
</protein>
<evidence type="ECO:0000313" key="8">
    <source>
        <dbReference type="EMBL" id="OOL19060.1"/>
    </source>
</evidence>
<feature type="binding site" evidence="6">
    <location>
        <position position="94"/>
    </location>
    <ligand>
        <name>Mg(2+)</name>
        <dbReference type="ChEBI" id="CHEBI:18420"/>
        <label>1</label>
    </ligand>
</feature>
<dbReference type="Proteomes" id="UP000200980">
    <property type="component" value="Unassembled WGS sequence"/>
</dbReference>
<dbReference type="GO" id="GO:0000287">
    <property type="term" value="F:magnesium ion binding"/>
    <property type="evidence" value="ECO:0007669"/>
    <property type="project" value="UniProtKB-UniRule"/>
</dbReference>
<feature type="binding site" evidence="7">
    <location>
        <position position="96"/>
    </location>
    <ligand>
        <name>Mg(2+)</name>
        <dbReference type="ChEBI" id="CHEBI:18420"/>
        <label>1</label>
        <note>catalytic</note>
    </ligand>
</feature>
<comment type="function">
    <text evidence="6">Converts adenosine-3',5'-bisphosphate (PAP) to AMP.</text>
</comment>
<evidence type="ECO:0000256" key="3">
    <source>
        <dbReference type="ARBA" id="ARBA00022519"/>
    </source>
</evidence>
<comment type="cofactor">
    <cofactor evidence="6 7">
        <name>Mg(2+)</name>
        <dbReference type="ChEBI" id="CHEBI:18420"/>
    </cofactor>
</comment>
<dbReference type="STRING" id="1539051.AL01_04890"/>
<dbReference type="InterPro" id="IPR000760">
    <property type="entry name" value="Inositol_monophosphatase-like"/>
</dbReference>
<keyword evidence="4 6" id="KW-0378">Hydrolase</keyword>
<dbReference type="PANTHER" id="PTHR43028">
    <property type="entry name" value="3'(2'),5'-BISPHOSPHATE NUCLEOTIDASE 1"/>
    <property type="match status" value="1"/>
</dbReference>
<comment type="subcellular location">
    <subcellularLocation>
        <location evidence="6">Cell inner membrane</location>
        <topology evidence="6">Peripheral membrane protein</topology>
        <orientation evidence="6">Cytoplasmic side</orientation>
    </subcellularLocation>
</comment>
<dbReference type="HAMAP" id="MF_02095">
    <property type="entry name" value="CysQ"/>
    <property type="match status" value="1"/>
</dbReference>
<reference evidence="8 9" key="1">
    <citation type="journal article" date="2016" name="PLoS ONE">
        <title>Whole-Genome Sequence Analysis of Bombella intestini LMG 28161T, a Novel Acetic Acid Bacterium Isolated from the Crop of a Red-Tailed Bumble Bee, Bombus lapidarius.</title>
        <authorList>
            <person name="Li L."/>
            <person name="Illeghems K."/>
            <person name="Van Kerrebroeck S."/>
            <person name="Borremans W."/>
            <person name="Cleenwerck I."/>
            <person name="Smagghe G."/>
            <person name="De Vuyst L."/>
            <person name="Vandamme P."/>
        </authorList>
    </citation>
    <scope>NUCLEOTIDE SEQUENCE [LARGE SCALE GENOMIC DNA]</scope>
    <source>
        <strain evidence="8 9">R-52487</strain>
    </source>
</reference>
<feature type="binding site" evidence="7">
    <location>
        <position position="97"/>
    </location>
    <ligand>
        <name>Mg(2+)</name>
        <dbReference type="ChEBI" id="CHEBI:18420"/>
        <label>1</label>
        <note>catalytic</note>
    </ligand>
</feature>
<dbReference type="RefSeq" id="WP_077396284.1">
    <property type="nucleotide sequence ID" value="NZ_JATM01000002.1"/>
</dbReference>
<feature type="binding site" evidence="6">
    <location>
        <position position="75"/>
    </location>
    <ligand>
        <name>Mg(2+)</name>
        <dbReference type="ChEBI" id="CHEBI:18420"/>
        <label>1</label>
    </ligand>
</feature>
<feature type="binding site" evidence="7">
    <location>
        <position position="75"/>
    </location>
    <ligand>
        <name>Mg(2+)</name>
        <dbReference type="ChEBI" id="CHEBI:18420"/>
        <label>1</label>
        <note>catalytic</note>
    </ligand>
</feature>
<evidence type="ECO:0000256" key="1">
    <source>
        <dbReference type="ARBA" id="ARBA00005289"/>
    </source>
</evidence>
<feature type="binding site" evidence="6">
    <location>
        <position position="75"/>
    </location>
    <ligand>
        <name>substrate</name>
    </ligand>
</feature>
<dbReference type="EMBL" id="JATM01000002">
    <property type="protein sequence ID" value="OOL19060.1"/>
    <property type="molecule type" value="Genomic_DNA"/>
</dbReference>
<keyword evidence="3 6" id="KW-0997">Cell inner membrane</keyword>
<proteinExistence type="inferred from homology"/>
<dbReference type="OrthoDB" id="9785695at2"/>
<comment type="catalytic activity">
    <reaction evidence="6">
        <text>adenosine 3',5'-bisphosphate + H2O = AMP + phosphate</text>
        <dbReference type="Rhea" id="RHEA:10040"/>
        <dbReference type="ChEBI" id="CHEBI:15377"/>
        <dbReference type="ChEBI" id="CHEBI:43474"/>
        <dbReference type="ChEBI" id="CHEBI:58343"/>
        <dbReference type="ChEBI" id="CHEBI:456215"/>
        <dbReference type="EC" id="3.1.3.7"/>
    </reaction>
</comment>
<name>A0A1S8GQR1_9PROT</name>
<keyword evidence="5 6" id="KW-0472">Membrane</keyword>
<evidence type="ECO:0000256" key="7">
    <source>
        <dbReference type="PIRSR" id="PIRSR600760-2"/>
    </source>
</evidence>
<dbReference type="SUPFAM" id="SSF56655">
    <property type="entry name" value="Carbohydrate phosphatase"/>
    <property type="match status" value="1"/>
</dbReference>
<organism evidence="8 9">
    <name type="scientific">Bombella intestini</name>
    <dbReference type="NCBI Taxonomy" id="1539051"/>
    <lineage>
        <taxon>Bacteria</taxon>
        <taxon>Pseudomonadati</taxon>
        <taxon>Pseudomonadota</taxon>
        <taxon>Alphaproteobacteria</taxon>
        <taxon>Acetobacterales</taxon>
        <taxon>Acetobacteraceae</taxon>
        <taxon>Bombella</taxon>
    </lineage>
</organism>
<feature type="binding site" evidence="6 7">
    <location>
        <position position="220"/>
    </location>
    <ligand>
        <name>Mg(2+)</name>
        <dbReference type="ChEBI" id="CHEBI:18420"/>
        <label>2</label>
    </ligand>
</feature>
<dbReference type="Pfam" id="PF00459">
    <property type="entry name" value="Inositol_P"/>
    <property type="match status" value="1"/>
</dbReference>
<comment type="caution">
    <text evidence="8">The sequence shown here is derived from an EMBL/GenBank/DDBJ whole genome shotgun (WGS) entry which is preliminary data.</text>
</comment>
<feature type="binding site" evidence="7">
    <location>
        <position position="94"/>
    </location>
    <ligand>
        <name>Mg(2+)</name>
        <dbReference type="ChEBI" id="CHEBI:18420"/>
        <label>1</label>
        <note>catalytic</note>
    </ligand>
</feature>
<dbReference type="GO" id="GO:0005886">
    <property type="term" value="C:plasma membrane"/>
    <property type="evidence" value="ECO:0007669"/>
    <property type="project" value="UniProtKB-SubCell"/>
</dbReference>
<dbReference type="GO" id="GO:0008441">
    <property type="term" value="F:3'(2'),5'-bisphosphate nucleotidase activity"/>
    <property type="evidence" value="ECO:0007669"/>
    <property type="project" value="UniProtKB-UniRule"/>
</dbReference>
<dbReference type="CDD" id="cd01638">
    <property type="entry name" value="CysQ"/>
    <property type="match status" value="1"/>
</dbReference>
<evidence type="ECO:0000256" key="6">
    <source>
        <dbReference type="HAMAP-Rule" id="MF_02095"/>
    </source>
</evidence>
<feature type="binding site" evidence="6">
    <location>
        <position position="96"/>
    </location>
    <ligand>
        <name>Mg(2+)</name>
        <dbReference type="ChEBI" id="CHEBI:18420"/>
        <label>1</label>
    </ligand>
</feature>
<evidence type="ECO:0000256" key="4">
    <source>
        <dbReference type="ARBA" id="ARBA00022801"/>
    </source>
</evidence>
<keyword evidence="2 6" id="KW-1003">Cell membrane</keyword>
<feature type="binding site" evidence="6">
    <location>
        <position position="97"/>
    </location>
    <ligand>
        <name>Mg(2+)</name>
        <dbReference type="ChEBI" id="CHEBI:18420"/>
        <label>2</label>
    </ligand>
</feature>
<keyword evidence="6 7" id="KW-0479">Metal-binding</keyword>
<sequence length="263" mass="28268">MNASPDTAPQDRELLTLALEIATEAAGIVREIRNRGFRTEIKADSSPVTEADKASERHILARLRDACPDIPAIAEEEQAAGIHIPAGNSYWLIDPLDGTRGFAEGGEDFTINIGLVRNNRPVLGAVALPARRGVYGGGIGQGAFQVIDGQHLPIRTAEPGPDGLRVMTSSHHTSEPLLKKWLAGRRVQSVTRMGSAAKIILIAEGKADFYPRFGPTMEWDTAAPQAILEAAGGHLLDDNGHTLRYGKTGWLNPPFFCTGYSQG</sequence>
<comment type="similarity">
    <text evidence="1 6">Belongs to the inositol monophosphatase superfamily. CysQ family.</text>
</comment>